<dbReference type="Proteomes" id="UP000663850">
    <property type="component" value="Unassembled WGS sequence"/>
</dbReference>
<accession>A0A8H3H489</accession>
<gene>
    <name evidence="1" type="ORF">RDB_LOCUS77255</name>
</gene>
<organism evidence="1 2">
    <name type="scientific">Rhizoctonia solani</name>
    <dbReference type="NCBI Taxonomy" id="456999"/>
    <lineage>
        <taxon>Eukaryota</taxon>
        <taxon>Fungi</taxon>
        <taxon>Dikarya</taxon>
        <taxon>Basidiomycota</taxon>
        <taxon>Agaricomycotina</taxon>
        <taxon>Agaricomycetes</taxon>
        <taxon>Cantharellales</taxon>
        <taxon>Ceratobasidiaceae</taxon>
        <taxon>Rhizoctonia</taxon>
    </lineage>
</organism>
<sequence>MEDMSKSPLTCSTYAPSKPEPVYARLYDDPLENLVGNLRRNGVLSRAAGPTSCPYPESPRQALSRVSDSVSPHVLYFISERGEPGYRAGGIRMWSIGDIERATSTLEQLFREMGKWNDQQDQDTASARKALGIH</sequence>
<protein>
    <submittedName>
        <fullName evidence="1">Uncharacterized protein</fullName>
    </submittedName>
</protein>
<evidence type="ECO:0000313" key="2">
    <source>
        <dbReference type="Proteomes" id="UP000663850"/>
    </source>
</evidence>
<evidence type="ECO:0000313" key="1">
    <source>
        <dbReference type="EMBL" id="CAE6483276.1"/>
    </source>
</evidence>
<proteinExistence type="predicted"/>
<reference evidence="1" key="1">
    <citation type="submission" date="2021-01" db="EMBL/GenBank/DDBJ databases">
        <authorList>
            <person name="Kaushik A."/>
        </authorList>
    </citation>
    <scope>NUCLEOTIDE SEQUENCE</scope>
    <source>
        <strain evidence="1">Type strain: AG8-Rh-89/</strain>
    </source>
</reference>
<dbReference type="EMBL" id="CAJMWZ010004038">
    <property type="protein sequence ID" value="CAE6483276.1"/>
    <property type="molecule type" value="Genomic_DNA"/>
</dbReference>
<comment type="caution">
    <text evidence="1">The sequence shown here is derived from an EMBL/GenBank/DDBJ whole genome shotgun (WGS) entry which is preliminary data.</text>
</comment>
<name>A0A8H3H489_9AGAM</name>
<dbReference type="AlphaFoldDB" id="A0A8H3H489"/>